<dbReference type="InterPro" id="IPR057326">
    <property type="entry name" value="KR_dom"/>
</dbReference>
<dbReference type="GO" id="GO:0016491">
    <property type="term" value="F:oxidoreductase activity"/>
    <property type="evidence" value="ECO:0007669"/>
    <property type="project" value="UniProtKB-KW"/>
</dbReference>
<organism evidence="5 6">
    <name type="scientific">Spirosoma telluris</name>
    <dbReference type="NCBI Taxonomy" id="2183553"/>
    <lineage>
        <taxon>Bacteria</taxon>
        <taxon>Pseudomonadati</taxon>
        <taxon>Bacteroidota</taxon>
        <taxon>Cytophagia</taxon>
        <taxon>Cytophagales</taxon>
        <taxon>Cytophagaceae</taxon>
        <taxon>Spirosoma</taxon>
    </lineage>
</organism>
<dbReference type="SUPFAM" id="SSF51735">
    <property type="entry name" value="NAD(P)-binding Rossmann-fold domains"/>
    <property type="match status" value="1"/>
</dbReference>
<dbReference type="SMART" id="SM00822">
    <property type="entry name" value="PKS_KR"/>
    <property type="match status" value="1"/>
</dbReference>
<gene>
    <name evidence="5" type="ORF">HMF3257_07605</name>
</gene>
<dbReference type="PRINTS" id="PR00081">
    <property type="entry name" value="GDHRDH"/>
</dbReference>
<dbReference type="PANTHER" id="PTHR44196">
    <property type="entry name" value="DEHYDROGENASE/REDUCTASE SDR FAMILY MEMBER 7B"/>
    <property type="match status" value="1"/>
</dbReference>
<evidence type="ECO:0000256" key="1">
    <source>
        <dbReference type="ARBA" id="ARBA00006484"/>
    </source>
</evidence>
<dbReference type="PROSITE" id="PS00061">
    <property type="entry name" value="ADH_SHORT"/>
    <property type="match status" value="1"/>
</dbReference>
<dbReference type="AlphaFoldDB" id="A0A327NHB1"/>
<sequence>MKDKIVLITGASSGIGRALAFAFGQEGAKLVICGRKADALQTVSDELRQAGIDCFSLLADVSVEADVKRLIEQTIAHFGRLDILINNAGISMRSMLIDTDPAVIQKVMDINFMGTVYATRYALPYIQEAKGSIVGISSIAGYRGLPVRSGYSASKFAMNGFLEAVRTELLHTGVHVLTACPGFTASNIRVSALDAHGQAKGETMRDESSMMSAEECADHILRAVKHRKRELILTGQGKFTVFMNKWLPGLMDKLVYNTLAKEKDSPLKKSERVKE</sequence>
<dbReference type="Gene3D" id="3.40.50.720">
    <property type="entry name" value="NAD(P)-binding Rossmann-like Domain"/>
    <property type="match status" value="1"/>
</dbReference>
<evidence type="ECO:0000256" key="2">
    <source>
        <dbReference type="ARBA" id="ARBA00023002"/>
    </source>
</evidence>
<dbReference type="FunFam" id="3.40.50.720:FF:000084">
    <property type="entry name" value="Short-chain dehydrogenase reductase"/>
    <property type="match status" value="1"/>
</dbReference>
<dbReference type="RefSeq" id="WP_111341105.1">
    <property type="nucleotide sequence ID" value="NZ_QLII01000001.1"/>
</dbReference>
<dbReference type="NCBIfam" id="NF004825">
    <property type="entry name" value="PRK06181.1"/>
    <property type="match status" value="1"/>
</dbReference>
<dbReference type="InterPro" id="IPR002347">
    <property type="entry name" value="SDR_fam"/>
</dbReference>
<dbReference type="OrthoDB" id="822355at2"/>
<name>A0A327NHB1_9BACT</name>
<protein>
    <submittedName>
        <fullName evidence="5">Short chain dehydrogenase</fullName>
    </submittedName>
</protein>
<dbReference type="PRINTS" id="PR00080">
    <property type="entry name" value="SDRFAMILY"/>
</dbReference>
<evidence type="ECO:0000313" key="6">
    <source>
        <dbReference type="Proteomes" id="UP000249016"/>
    </source>
</evidence>
<reference evidence="5 6" key="1">
    <citation type="submission" date="2018-06" db="EMBL/GenBank/DDBJ databases">
        <title>Spirosoma sp. HMF3257 Genome sequencing and assembly.</title>
        <authorList>
            <person name="Kang H."/>
            <person name="Cha I."/>
            <person name="Kim H."/>
            <person name="Kang J."/>
            <person name="Joh K."/>
        </authorList>
    </citation>
    <scope>NUCLEOTIDE SEQUENCE [LARGE SCALE GENOMIC DNA]</scope>
    <source>
        <strain evidence="5 6">HMF3257</strain>
    </source>
</reference>
<feature type="domain" description="Ketoreductase" evidence="4">
    <location>
        <begin position="4"/>
        <end position="186"/>
    </location>
</feature>
<accession>A0A327NHB1</accession>
<evidence type="ECO:0000259" key="4">
    <source>
        <dbReference type="SMART" id="SM00822"/>
    </source>
</evidence>
<dbReference type="InterPro" id="IPR020904">
    <property type="entry name" value="Sc_DH/Rdtase_CS"/>
</dbReference>
<keyword evidence="2" id="KW-0560">Oxidoreductase</keyword>
<comment type="caution">
    <text evidence="5">The sequence shown here is derived from an EMBL/GenBank/DDBJ whole genome shotgun (WGS) entry which is preliminary data.</text>
</comment>
<dbReference type="InterPro" id="IPR036291">
    <property type="entry name" value="NAD(P)-bd_dom_sf"/>
</dbReference>
<dbReference type="Proteomes" id="UP000249016">
    <property type="component" value="Unassembled WGS sequence"/>
</dbReference>
<evidence type="ECO:0000313" key="5">
    <source>
        <dbReference type="EMBL" id="RAI74225.1"/>
    </source>
</evidence>
<dbReference type="GO" id="GO:0016020">
    <property type="term" value="C:membrane"/>
    <property type="evidence" value="ECO:0007669"/>
    <property type="project" value="TreeGrafter"/>
</dbReference>
<evidence type="ECO:0000256" key="3">
    <source>
        <dbReference type="RuleBase" id="RU000363"/>
    </source>
</evidence>
<dbReference type="PANTHER" id="PTHR44196:SF1">
    <property type="entry name" value="DEHYDROGENASE_REDUCTASE SDR FAMILY MEMBER 7B"/>
    <property type="match status" value="1"/>
</dbReference>
<dbReference type="Pfam" id="PF00106">
    <property type="entry name" value="adh_short"/>
    <property type="match status" value="1"/>
</dbReference>
<dbReference type="EMBL" id="QLII01000001">
    <property type="protein sequence ID" value="RAI74225.1"/>
    <property type="molecule type" value="Genomic_DNA"/>
</dbReference>
<comment type="similarity">
    <text evidence="1 3">Belongs to the short-chain dehydrogenases/reductases (SDR) family.</text>
</comment>
<keyword evidence="6" id="KW-1185">Reference proteome</keyword>
<proteinExistence type="inferred from homology"/>